<keyword evidence="7 11" id="KW-0472">Membrane</keyword>
<evidence type="ECO:0000256" key="9">
    <source>
        <dbReference type="ARBA" id="ARBA00023180"/>
    </source>
</evidence>
<feature type="transmembrane region" description="Helical" evidence="11">
    <location>
        <begin position="222"/>
        <end position="241"/>
    </location>
</feature>
<name>A0ABM3YRM6_PANGU</name>
<dbReference type="Gene3D" id="3.40.50.2300">
    <property type="match status" value="2"/>
</dbReference>
<dbReference type="PROSITE" id="PS00981">
    <property type="entry name" value="G_PROTEIN_RECEP_F3_3"/>
    <property type="match status" value="1"/>
</dbReference>
<evidence type="ECO:0000256" key="10">
    <source>
        <dbReference type="ARBA" id="ARBA00023224"/>
    </source>
</evidence>
<evidence type="ECO:0000313" key="13">
    <source>
        <dbReference type="Proteomes" id="UP001652622"/>
    </source>
</evidence>
<dbReference type="InterPro" id="IPR000068">
    <property type="entry name" value="GPCR_3_Ca_sens_rcpt-rel"/>
</dbReference>
<comment type="subcellular location">
    <subcellularLocation>
        <location evidence="1">Cell membrane</location>
        <topology evidence="1">Multi-pass membrane protein</topology>
    </subcellularLocation>
</comment>
<feature type="domain" description="G-protein coupled receptors family 3 profile" evidence="12">
    <location>
        <begin position="222"/>
        <end position="485"/>
    </location>
</feature>
<dbReference type="PRINTS" id="PR00248">
    <property type="entry name" value="GPCRMGR"/>
</dbReference>
<keyword evidence="9" id="KW-0325">Glycoprotein</keyword>
<sequence length="485" mass="55026">MNEDICTGKENLSQLPGSIFEMSMTSHSYSIYNAVHVVAEALHAMFSSTAKKGARRDKQRQLLNQQTWQLHHYLRSVSFNNSVGEMLSFNFRGELIAGFDIINWITFPNQSFLRVKVGRVAPPNAPDKVFTISEDAIQWPKAFNQVLPLSMCNEHCKSGYSRTKIEGKPFCCHNCHQCPEGKISHVKNLDDCFPCPEDQYPNKDQNLCLPKNISFLSFEEPLGITLTILSLLFCFLTALVLHLFIKHRETPIVKANNRNLSYVLLISLLLLFLSTLLFIGQPRKLMCLIRQTAFGIIFSIAVSSILAKTIIVVLAFMATTPGGRMRRWSRKHMANCILLFCCFTQALIYSWWLVSAPPFPDVDMHSLMKEIILECNVGSVTMFYIVLGFLGFLAIISFTVAFLARNLPDSFNEAKFITFSMLVFCSVWVSFVPTYLSTKGKYMVAVEIFSILASSAGLLLCIFSPKCYIIVVRPELNSRKHLRRR</sequence>
<evidence type="ECO:0000259" key="12">
    <source>
        <dbReference type="PROSITE" id="PS50259"/>
    </source>
</evidence>
<feature type="transmembrane region" description="Helical" evidence="11">
    <location>
        <begin position="382"/>
        <end position="404"/>
    </location>
</feature>
<keyword evidence="2" id="KW-1003">Cell membrane</keyword>
<dbReference type="RefSeq" id="XP_060538776.1">
    <property type="nucleotide sequence ID" value="XM_060682793.1"/>
</dbReference>
<dbReference type="InterPro" id="IPR000337">
    <property type="entry name" value="GPCR_3"/>
</dbReference>
<evidence type="ECO:0000256" key="5">
    <source>
        <dbReference type="ARBA" id="ARBA00022989"/>
    </source>
</evidence>
<dbReference type="Proteomes" id="UP001652622">
    <property type="component" value="Unplaced"/>
</dbReference>
<proteinExistence type="predicted"/>
<evidence type="ECO:0000256" key="7">
    <source>
        <dbReference type="ARBA" id="ARBA00023136"/>
    </source>
</evidence>
<dbReference type="PANTHER" id="PTHR24061:SF599">
    <property type="entry name" value="G-PROTEIN COUPLED RECEPTORS FAMILY 3 PROFILE DOMAIN-CONTAINING PROTEIN"/>
    <property type="match status" value="1"/>
</dbReference>
<dbReference type="PANTHER" id="PTHR24061">
    <property type="entry name" value="CALCIUM-SENSING RECEPTOR-RELATED"/>
    <property type="match status" value="1"/>
</dbReference>
<keyword evidence="10" id="KW-0807">Transducer</keyword>
<gene>
    <name evidence="14" type="primary">LOC117673049</name>
</gene>
<evidence type="ECO:0000256" key="6">
    <source>
        <dbReference type="ARBA" id="ARBA00023040"/>
    </source>
</evidence>
<evidence type="ECO:0000256" key="4">
    <source>
        <dbReference type="ARBA" id="ARBA00022729"/>
    </source>
</evidence>
<dbReference type="SUPFAM" id="SSF53822">
    <property type="entry name" value="Periplasmic binding protein-like I"/>
    <property type="match status" value="1"/>
</dbReference>
<keyword evidence="4" id="KW-0732">Signal</keyword>
<dbReference type="SUPFAM" id="SSF57184">
    <property type="entry name" value="Growth factor receptor domain"/>
    <property type="match status" value="1"/>
</dbReference>
<keyword evidence="5 11" id="KW-1133">Transmembrane helix</keyword>
<dbReference type="InterPro" id="IPR004073">
    <property type="entry name" value="GPCR_3_vmron_rcpt_2"/>
</dbReference>
<dbReference type="Pfam" id="PF07562">
    <property type="entry name" value="NCD3G"/>
    <property type="match status" value="1"/>
</dbReference>
<evidence type="ECO:0000256" key="8">
    <source>
        <dbReference type="ARBA" id="ARBA00023170"/>
    </source>
</evidence>
<dbReference type="CDD" id="cd15283">
    <property type="entry name" value="7tmC_V2R_pheromone"/>
    <property type="match status" value="1"/>
</dbReference>
<dbReference type="InterPro" id="IPR017979">
    <property type="entry name" value="GPCR_3_CS"/>
</dbReference>
<dbReference type="PRINTS" id="PR01535">
    <property type="entry name" value="VOMERONASL2R"/>
</dbReference>
<evidence type="ECO:0000256" key="1">
    <source>
        <dbReference type="ARBA" id="ARBA00004651"/>
    </source>
</evidence>
<keyword evidence="6" id="KW-0297">G-protein coupled receptor</keyword>
<dbReference type="Pfam" id="PF00003">
    <property type="entry name" value="7tm_3"/>
    <property type="match status" value="1"/>
</dbReference>
<dbReference type="PROSITE" id="PS50259">
    <property type="entry name" value="G_PROTEIN_RECEP_F3_4"/>
    <property type="match status" value="1"/>
</dbReference>
<dbReference type="InterPro" id="IPR017978">
    <property type="entry name" value="GPCR_3_C"/>
</dbReference>
<protein>
    <submittedName>
        <fullName evidence="14">Vomeronasal type-2 receptor 26-like</fullName>
    </submittedName>
</protein>
<keyword evidence="3 11" id="KW-0812">Transmembrane</keyword>
<dbReference type="GeneID" id="117673049"/>
<dbReference type="Pfam" id="PF01094">
    <property type="entry name" value="ANF_receptor"/>
    <property type="match status" value="1"/>
</dbReference>
<reference evidence="14" key="1">
    <citation type="submission" date="2025-08" db="UniProtKB">
        <authorList>
            <consortium name="RefSeq"/>
        </authorList>
    </citation>
    <scope>IDENTIFICATION</scope>
    <source>
        <tissue evidence="14">Blood</tissue>
    </source>
</reference>
<feature type="transmembrane region" description="Helical" evidence="11">
    <location>
        <begin position="442"/>
        <end position="463"/>
    </location>
</feature>
<feature type="transmembrane region" description="Helical" evidence="11">
    <location>
        <begin position="262"/>
        <end position="280"/>
    </location>
</feature>
<dbReference type="InterPro" id="IPR038550">
    <property type="entry name" value="GPCR_3_9-Cys_sf"/>
</dbReference>
<dbReference type="InterPro" id="IPR028082">
    <property type="entry name" value="Peripla_BP_I"/>
</dbReference>
<dbReference type="InterPro" id="IPR009030">
    <property type="entry name" value="Growth_fac_rcpt_cys_sf"/>
</dbReference>
<evidence type="ECO:0000256" key="3">
    <source>
        <dbReference type="ARBA" id="ARBA00022692"/>
    </source>
</evidence>
<keyword evidence="13" id="KW-1185">Reference proteome</keyword>
<dbReference type="InterPro" id="IPR011500">
    <property type="entry name" value="GPCR_3_9-Cys_dom"/>
</dbReference>
<feature type="transmembrane region" description="Helical" evidence="11">
    <location>
        <begin position="292"/>
        <end position="316"/>
    </location>
</feature>
<evidence type="ECO:0000313" key="14">
    <source>
        <dbReference type="RefSeq" id="XP_060538776.1"/>
    </source>
</evidence>
<feature type="transmembrane region" description="Helical" evidence="11">
    <location>
        <begin position="416"/>
        <end position="436"/>
    </location>
</feature>
<feature type="transmembrane region" description="Helical" evidence="11">
    <location>
        <begin position="336"/>
        <end position="354"/>
    </location>
</feature>
<keyword evidence="8" id="KW-0675">Receptor</keyword>
<evidence type="ECO:0000256" key="2">
    <source>
        <dbReference type="ARBA" id="ARBA00022475"/>
    </source>
</evidence>
<evidence type="ECO:0000256" key="11">
    <source>
        <dbReference type="SAM" id="Phobius"/>
    </source>
</evidence>
<dbReference type="InterPro" id="IPR001828">
    <property type="entry name" value="ANF_lig-bd_rcpt"/>
</dbReference>
<dbReference type="Gene3D" id="2.10.50.30">
    <property type="entry name" value="GPCR, family 3, nine cysteines domain"/>
    <property type="match status" value="1"/>
</dbReference>
<accession>A0ABM3YRM6</accession>
<organism evidence="13 14">
    <name type="scientific">Pantherophis guttatus</name>
    <name type="common">Corn snake</name>
    <name type="synonym">Elaphe guttata</name>
    <dbReference type="NCBI Taxonomy" id="94885"/>
    <lineage>
        <taxon>Eukaryota</taxon>
        <taxon>Metazoa</taxon>
        <taxon>Chordata</taxon>
        <taxon>Craniata</taxon>
        <taxon>Vertebrata</taxon>
        <taxon>Euteleostomi</taxon>
        <taxon>Lepidosauria</taxon>
        <taxon>Squamata</taxon>
        <taxon>Bifurcata</taxon>
        <taxon>Unidentata</taxon>
        <taxon>Episquamata</taxon>
        <taxon>Toxicofera</taxon>
        <taxon>Serpentes</taxon>
        <taxon>Colubroidea</taxon>
        <taxon>Colubridae</taxon>
        <taxon>Colubrinae</taxon>
        <taxon>Pantherophis</taxon>
    </lineage>
</organism>